<evidence type="ECO:0000256" key="1">
    <source>
        <dbReference type="SAM" id="MobiDB-lite"/>
    </source>
</evidence>
<sequence length="106" mass="11765">MKFMTTPLSITEEAKRAAKEVLCPPSARRTGEEEDIFSNRSYQSLQGQTEKVYLYVGPGTLKFKIIPEDISEETEICPKALCPPSPDITAEEDFFSEETSASKGTP</sequence>
<feature type="region of interest" description="Disordered" evidence="1">
    <location>
        <begin position="87"/>
        <end position="106"/>
    </location>
</feature>
<accession>A0A7J6D7K0</accession>
<dbReference type="Proteomes" id="UP000579812">
    <property type="component" value="Unassembled WGS sequence"/>
</dbReference>
<reference evidence="2 3" key="1">
    <citation type="submission" date="2020-04" db="EMBL/GenBank/DDBJ databases">
        <title>Chromosome-level genome assembly of a cyprinid fish Onychostoma macrolepis by integration of Nanopore Sequencing, Bionano and Hi-C technology.</title>
        <authorList>
            <person name="Wang D."/>
        </authorList>
    </citation>
    <scope>NUCLEOTIDE SEQUENCE [LARGE SCALE GENOMIC DNA]</scope>
    <source>
        <strain evidence="2">SWU-2019</strain>
        <tissue evidence="2">Muscle</tissue>
    </source>
</reference>
<name>A0A7J6D7K0_9TELE</name>
<keyword evidence="3" id="KW-1185">Reference proteome</keyword>
<dbReference type="AlphaFoldDB" id="A0A7J6D7K0"/>
<comment type="caution">
    <text evidence="2">The sequence shown here is derived from an EMBL/GenBank/DDBJ whole genome shotgun (WGS) entry which is preliminary data.</text>
</comment>
<proteinExistence type="predicted"/>
<feature type="compositionally biased region" description="Polar residues" evidence="1">
    <location>
        <begin position="97"/>
        <end position="106"/>
    </location>
</feature>
<gene>
    <name evidence="2" type="ORF">G5714_002757</name>
</gene>
<organism evidence="2 3">
    <name type="scientific">Onychostoma macrolepis</name>
    <dbReference type="NCBI Taxonomy" id="369639"/>
    <lineage>
        <taxon>Eukaryota</taxon>
        <taxon>Metazoa</taxon>
        <taxon>Chordata</taxon>
        <taxon>Craniata</taxon>
        <taxon>Vertebrata</taxon>
        <taxon>Euteleostomi</taxon>
        <taxon>Actinopterygii</taxon>
        <taxon>Neopterygii</taxon>
        <taxon>Teleostei</taxon>
        <taxon>Ostariophysi</taxon>
        <taxon>Cypriniformes</taxon>
        <taxon>Cyprinidae</taxon>
        <taxon>Acrossocheilinae</taxon>
        <taxon>Onychostoma</taxon>
    </lineage>
</organism>
<evidence type="ECO:0000313" key="2">
    <source>
        <dbReference type="EMBL" id="KAF4115268.1"/>
    </source>
</evidence>
<dbReference type="EMBL" id="JAAMOB010000003">
    <property type="protein sequence ID" value="KAF4115268.1"/>
    <property type="molecule type" value="Genomic_DNA"/>
</dbReference>
<evidence type="ECO:0000313" key="3">
    <source>
        <dbReference type="Proteomes" id="UP000579812"/>
    </source>
</evidence>
<protein>
    <submittedName>
        <fullName evidence="2">Uncharacterized protein</fullName>
    </submittedName>
</protein>